<name>A0A3B0TZ71_9ZZZZ</name>
<proteinExistence type="predicted"/>
<accession>A0A3B0TZ71</accession>
<reference evidence="2" key="1">
    <citation type="submission" date="2018-06" db="EMBL/GenBank/DDBJ databases">
        <authorList>
            <person name="Zhirakovskaya E."/>
        </authorList>
    </citation>
    <scope>NUCLEOTIDE SEQUENCE</scope>
</reference>
<dbReference type="AlphaFoldDB" id="A0A3B0TZ71"/>
<sequence>MPKEAIQLTPQASAMAEEQGVEPNEMELGEQLENPYSGENYTQF</sequence>
<evidence type="ECO:0000256" key="1">
    <source>
        <dbReference type="SAM" id="MobiDB-lite"/>
    </source>
</evidence>
<evidence type="ECO:0000313" key="2">
    <source>
        <dbReference type="EMBL" id="VAW18747.1"/>
    </source>
</evidence>
<dbReference type="EMBL" id="UOEL01000155">
    <property type="protein sequence ID" value="VAW18747.1"/>
    <property type="molecule type" value="Genomic_DNA"/>
</dbReference>
<protein>
    <submittedName>
        <fullName evidence="2">Uncharacterized protein</fullName>
    </submittedName>
</protein>
<gene>
    <name evidence="2" type="ORF">MNBD_BACTEROID03-1017</name>
</gene>
<feature type="region of interest" description="Disordered" evidence="1">
    <location>
        <begin position="1"/>
        <end position="22"/>
    </location>
</feature>
<organism evidence="2">
    <name type="scientific">hydrothermal vent metagenome</name>
    <dbReference type="NCBI Taxonomy" id="652676"/>
    <lineage>
        <taxon>unclassified sequences</taxon>
        <taxon>metagenomes</taxon>
        <taxon>ecological metagenomes</taxon>
    </lineage>
</organism>